<dbReference type="SUPFAM" id="SSF55194">
    <property type="entry name" value="Ribosome recycling factor, RRF"/>
    <property type="match status" value="1"/>
</dbReference>
<dbReference type="RefSeq" id="WP_048594088.1">
    <property type="nucleotide sequence ID" value="NZ_CVLB01000001.1"/>
</dbReference>
<dbReference type="Gene3D" id="3.30.1360.40">
    <property type="match status" value="1"/>
</dbReference>
<dbReference type="InterPro" id="IPR023584">
    <property type="entry name" value="Ribosome_recyc_fac_dom"/>
</dbReference>
<dbReference type="PANTHER" id="PTHR20982:SF3">
    <property type="entry name" value="MITOCHONDRIAL RIBOSOME RECYCLING FACTOR PSEUDO 1"/>
    <property type="match status" value="1"/>
</dbReference>
<keyword evidence="4 6" id="KW-0648">Protein biosynthesis</keyword>
<proteinExistence type="inferred from homology"/>
<dbReference type="GO" id="GO:0005737">
    <property type="term" value="C:cytoplasm"/>
    <property type="evidence" value="ECO:0007669"/>
    <property type="project" value="UniProtKB-SubCell"/>
</dbReference>
<evidence type="ECO:0000256" key="2">
    <source>
        <dbReference type="ARBA" id="ARBA00005912"/>
    </source>
</evidence>
<evidence type="ECO:0000256" key="6">
    <source>
        <dbReference type="HAMAP-Rule" id="MF_00040"/>
    </source>
</evidence>
<evidence type="ECO:0000256" key="3">
    <source>
        <dbReference type="ARBA" id="ARBA00022490"/>
    </source>
</evidence>
<comment type="function">
    <text evidence="5 6">Responsible for the release of ribosomes from messenger RNA at the termination of protein biosynthesis. May increase the efficiency of translation by recycling ribosomes from one round of translation to another.</text>
</comment>
<sequence length="182" mass="20639">MSKESYKDRMEKAVSSLQNDLKGIRTGRANASILDGVKVEAYGSSMPLKQVGNVSTPDSRTIMIQPFDKGLVSDIEKAILKADLGFNPFNDGGNIRIVVPELTKERREELKKGVRHRGEEAKIAVRNIRRDENDKIKKELKDKTITEDESKSQEKKIQNDTDSYIKKIDEMITTKEKELDTI</sequence>
<evidence type="ECO:0000313" key="9">
    <source>
        <dbReference type="Proteomes" id="UP000043763"/>
    </source>
</evidence>
<dbReference type="OrthoDB" id="9804006at2"/>
<keyword evidence="3 6" id="KW-0963">Cytoplasm</keyword>
<gene>
    <name evidence="6 8" type="primary">frr</name>
    <name evidence="8" type="ORF">BRSU_0928</name>
</gene>
<name>A0A0G4K5Q5_9SPIR</name>
<dbReference type="CDD" id="cd00520">
    <property type="entry name" value="RRF"/>
    <property type="match status" value="1"/>
</dbReference>
<evidence type="ECO:0000313" key="8">
    <source>
        <dbReference type="EMBL" id="CRF32638.1"/>
    </source>
</evidence>
<dbReference type="PANTHER" id="PTHR20982">
    <property type="entry name" value="RIBOSOME RECYCLING FACTOR"/>
    <property type="match status" value="1"/>
</dbReference>
<dbReference type="NCBIfam" id="TIGR00496">
    <property type="entry name" value="frr"/>
    <property type="match status" value="1"/>
</dbReference>
<reference evidence="9" key="1">
    <citation type="submission" date="2015-04" db="EMBL/GenBank/DDBJ databases">
        <authorList>
            <person name="Mushtaq Mamoona"/>
        </authorList>
    </citation>
    <scope>NUCLEOTIDE SEQUENCE [LARGE SCALE GENOMIC DNA]</scope>
    <source>
        <strain evidence="9">AN4859/03</strain>
    </source>
</reference>
<feature type="domain" description="Ribosome recycling factor" evidence="7">
    <location>
        <begin position="17"/>
        <end position="179"/>
    </location>
</feature>
<dbReference type="HAMAP" id="MF_00040">
    <property type="entry name" value="RRF"/>
    <property type="match status" value="1"/>
</dbReference>
<evidence type="ECO:0000256" key="5">
    <source>
        <dbReference type="ARBA" id="ARBA00025050"/>
    </source>
</evidence>
<dbReference type="Gene3D" id="1.10.132.20">
    <property type="entry name" value="Ribosome-recycling factor"/>
    <property type="match status" value="1"/>
</dbReference>
<dbReference type="AlphaFoldDB" id="A0A0G4K5Q5"/>
<dbReference type="InterPro" id="IPR002661">
    <property type="entry name" value="Ribosome_recyc_fac"/>
</dbReference>
<evidence type="ECO:0000256" key="1">
    <source>
        <dbReference type="ARBA" id="ARBA00004496"/>
    </source>
</evidence>
<dbReference type="EMBL" id="CVLB01000001">
    <property type="protein sequence ID" value="CRF32638.1"/>
    <property type="molecule type" value="Genomic_DNA"/>
</dbReference>
<dbReference type="InterPro" id="IPR036191">
    <property type="entry name" value="RRF_sf"/>
</dbReference>
<dbReference type="Proteomes" id="UP000043763">
    <property type="component" value="Unassembled WGS sequence"/>
</dbReference>
<dbReference type="GO" id="GO:0043023">
    <property type="term" value="F:ribosomal large subunit binding"/>
    <property type="evidence" value="ECO:0007669"/>
    <property type="project" value="TreeGrafter"/>
</dbReference>
<accession>A0A0G4K5Q5</accession>
<dbReference type="FunFam" id="1.10.132.20:FF:000001">
    <property type="entry name" value="Ribosome-recycling factor"/>
    <property type="match status" value="1"/>
</dbReference>
<organism evidence="8 9">
    <name type="scientific">Brachyspira suanatina</name>
    <dbReference type="NCBI Taxonomy" id="381802"/>
    <lineage>
        <taxon>Bacteria</taxon>
        <taxon>Pseudomonadati</taxon>
        <taxon>Spirochaetota</taxon>
        <taxon>Spirochaetia</taxon>
        <taxon>Brachyspirales</taxon>
        <taxon>Brachyspiraceae</taxon>
        <taxon>Brachyspira</taxon>
    </lineage>
</organism>
<dbReference type="GO" id="GO:0006415">
    <property type="term" value="P:translational termination"/>
    <property type="evidence" value="ECO:0007669"/>
    <property type="project" value="UniProtKB-UniRule"/>
</dbReference>
<dbReference type="Pfam" id="PF01765">
    <property type="entry name" value="RRF"/>
    <property type="match status" value="1"/>
</dbReference>
<protein>
    <recommendedName>
        <fullName evidence="6">Ribosome-recycling factor</fullName>
        <shortName evidence="6">RRF</shortName>
    </recommendedName>
    <alternativeName>
        <fullName evidence="6">Ribosome-releasing factor</fullName>
    </alternativeName>
</protein>
<comment type="similarity">
    <text evidence="2 6">Belongs to the RRF family.</text>
</comment>
<evidence type="ECO:0000256" key="4">
    <source>
        <dbReference type="ARBA" id="ARBA00022917"/>
    </source>
</evidence>
<comment type="subcellular location">
    <subcellularLocation>
        <location evidence="1 6">Cytoplasm</location>
    </subcellularLocation>
</comment>
<keyword evidence="9" id="KW-1185">Reference proteome</keyword>
<dbReference type="FunFam" id="3.30.1360.40:FF:000001">
    <property type="entry name" value="Ribosome-recycling factor"/>
    <property type="match status" value="1"/>
</dbReference>
<evidence type="ECO:0000259" key="7">
    <source>
        <dbReference type="Pfam" id="PF01765"/>
    </source>
</evidence>